<gene>
    <name evidence="7" type="ORF">QUC21_01175</name>
</gene>
<feature type="transmembrane region" description="Helical" evidence="6">
    <location>
        <begin position="140"/>
        <end position="157"/>
    </location>
</feature>
<proteinExistence type="inferred from homology"/>
<protein>
    <submittedName>
        <fullName evidence="7">AI-2E family transporter</fullName>
    </submittedName>
</protein>
<evidence type="ECO:0000256" key="3">
    <source>
        <dbReference type="ARBA" id="ARBA00022692"/>
    </source>
</evidence>
<feature type="transmembrane region" description="Helical" evidence="6">
    <location>
        <begin position="193"/>
        <end position="216"/>
    </location>
</feature>
<evidence type="ECO:0000256" key="2">
    <source>
        <dbReference type="ARBA" id="ARBA00009773"/>
    </source>
</evidence>
<evidence type="ECO:0000256" key="6">
    <source>
        <dbReference type="SAM" id="Phobius"/>
    </source>
</evidence>
<evidence type="ECO:0000256" key="1">
    <source>
        <dbReference type="ARBA" id="ARBA00004141"/>
    </source>
</evidence>
<dbReference type="EMBL" id="JAUDJE010000001">
    <property type="protein sequence ID" value="MDM9557613.1"/>
    <property type="molecule type" value="Genomic_DNA"/>
</dbReference>
<dbReference type="Proteomes" id="UP001175604">
    <property type="component" value="Unassembled WGS sequence"/>
</dbReference>
<accession>A0ABT7VXG4</accession>
<feature type="transmembrane region" description="Helical" evidence="6">
    <location>
        <begin position="255"/>
        <end position="272"/>
    </location>
</feature>
<feature type="transmembrane region" description="Helical" evidence="6">
    <location>
        <begin position="284"/>
        <end position="303"/>
    </location>
</feature>
<dbReference type="Pfam" id="PF01594">
    <property type="entry name" value="AI-2E_transport"/>
    <property type="match status" value="1"/>
</dbReference>
<dbReference type="RefSeq" id="WP_289784123.1">
    <property type="nucleotide sequence ID" value="NZ_JAUDJE010000001.1"/>
</dbReference>
<comment type="caution">
    <text evidence="7">The sequence shown here is derived from an EMBL/GenBank/DDBJ whole genome shotgun (WGS) entry which is preliminary data.</text>
</comment>
<evidence type="ECO:0000313" key="8">
    <source>
        <dbReference type="Proteomes" id="UP001175604"/>
    </source>
</evidence>
<keyword evidence="8" id="KW-1185">Reference proteome</keyword>
<dbReference type="InterPro" id="IPR002549">
    <property type="entry name" value="AI-2E-like"/>
</dbReference>
<feature type="transmembrane region" description="Helical" evidence="6">
    <location>
        <begin position="228"/>
        <end position="249"/>
    </location>
</feature>
<keyword evidence="4 6" id="KW-1133">Transmembrane helix</keyword>
<name>A0ABT7VXG4_9BORD</name>
<comment type="similarity">
    <text evidence="2">Belongs to the autoinducer-2 exporter (AI-2E) (TC 2.A.86) family.</text>
</comment>
<organism evidence="7 8">
    <name type="scientific">Bordetella petrii</name>
    <dbReference type="NCBI Taxonomy" id="94624"/>
    <lineage>
        <taxon>Bacteria</taxon>
        <taxon>Pseudomonadati</taxon>
        <taxon>Pseudomonadota</taxon>
        <taxon>Betaproteobacteria</taxon>
        <taxon>Burkholderiales</taxon>
        <taxon>Alcaligenaceae</taxon>
        <taxon>Bordetella</taxon>
    </lineage>
</organism>
<evidence type="ECO:0000313" key="7">
    <source>
        <dbReference type="EMBL" id="MDM9557613.1"/>
    </source>
</evidence>
<reference evidence="7" key="1">
    <citation type="submission" date="2023-06" db="EMBL/GenBank/DDBJ databases">
        <title>full genome analysis of Phenantherene degrader P3.</title>
        <authorList>
            <person name="Akbar A."/>
            <person name="Rahmeh R."/>
            <person name="Kishk M."/>
        </authorList>
    </citation>
    <scope>NUCLEOTIDE SEQUENCE</scope>
    <source>
        <strain evidence="7">P3</strain>
    </source>
</reference>
<evidence type="ECO:0000256" key="5">
    <source>
        <dbReference type="ARBA" id="ARBA00023136"/>
    </source>
</evidence>
<comment type="subcellular location">
    <subcellularLocation>
        <location evidence="1">Membrane</location>
        <topology evidence="1">Multi-pass membrane protein</topology>
    </subcellularLocation>
</comment>
<keyword evidence="3 6" id="KW-0812">Transmembrane</keyword>
<keyword evidence="5 6" id="KW-0472">Membrane</keyword>
<evidence type="ECO:0000256" key="4">
    <source>
        <dbReference type="ARBA" id="ARBA00022989"/>
    </source>
</evidence>
<feature type="transmembrane region" description="Helical" evidence="6">
    <location>
        <begin position="58"/>
        <end position="90"/>
    </location>
</feature>
<sequence length="333" mass="35826">MRESSVALAALVVIAAILALGLLHLAGAVFMPLAFALLILALAEPARRWLAARVPVPLAALCTLVLAAGAVTVFFLLAGWGFGLVAQWIIGNAGRFQRVFNLESDSLHPHVALAMRMFLEHFNVTWLLKAIQEIAVRLNSMLGLAFLTIIFTALGLFELDEAPGRLRRALGERRGARWNAAAARVAARLRHYMLIRTVASILTGLTVWLFAFYAGLELAAAWGGLAFLLNYIPFLGPLIATLFPALFAFVQYESLRAGVGVLLALNFIQVLYGCYLEPRLAGSAFALSPLMVMVAVFFGGWLWGIPGTFIGGPMLVAVATILARPSADAAGLR</sequence>
<feature type="transmembrane region" description="Helical" evidence="6">
    <location>
        <begin position="29"/>
        <end position="46"/>
    </location>
</feature>